<evidence type="ECO:0000256" key="3">
    <source>
        <dbReference type="ARBA" id="ARBA00022525"/>
    </source>
</evidence>
<dbReference type="GO" id="GO:0005576">
    <property type="term" value="C:extracellular region"/>
    <property type="evidence" value="ECO:0007669"/>
    <property type="project" value="UniProtKB-SubCell"/>
</dbReference>
<dbReference type="EC" id="3.1.1.73" evidence="2"/>
<organism evidence="11 12">
    <name type="scientific">Aureobasidium pullulans</name>
    <name type="common">Black yeast</name>
    <name type="synonym">Pullularia pullulans</name>
    <dbReference type="NCBI Taxonomy" id="5580"/>
    <lineage>
        <taxon>Eukaryota</taxon>
        <taxon>Fungi</taxon>
        <taxon>Dikarya</taxon>
        <taxon>Ascomycota</taxon>
        <taxon>Pezizomycotina</taxon>
        <taxon>Dothideomycetes</taxon>
        <taxon>Dothideomycetidae</taxon>
        <taxon>Dothideales</taxon>
        <taxon>Saccotheciaceae</taxon>
        <taxon>Aureobasidium</taxon>
    </lineage>
</organism>
<comment type="subcellular location">
    <subcellularLocation>
        <location evidence="1">Secreted</location>
    </subcellularLocation>
</comment>
<keyword evidence="5" id="KW-0732">Signal</keyword>
<dbReference type="InterPro" id="IPR029058">
    <property type="entry name" value="AB_hydrolase_fold"/>
</dbReference>
<sequence length="395" mass="42373">MLRKLPTLSYNNLNPTHSWEEITSKVMKTAFLLGGALAVGVYSATTSGCGKSLPARIDRGGANQTNSLKFTTSGGTVRGYGLHIPTSYDSDESTPLAFSFHGRTRIWQEEEEISGMSNETLNPNYIVVYPQGIDMQWQGDPEAVGYDDVSFTLELLADLSSTYCLDTNKIYAAGKSNGGSFSANILACHPVASRTFAAFGGISGAYYQGNNDADCNAATVPMPCNASRPIPIFTTHGDADETIPYDGGPRRDRCLPNLPHFMTQWSDRNGFGTSNTSTSLYHKNVVQYEYGNKTYPGFNTHLRVHGLGHYWPSLANGSSFDATPLLLDFFNKWTLDAVNTTSSATSSSSGTPPSSSTSSTSSAAASTSSAGEINAVGQQQWFLGGLLGVVGWLFI</sequence>
<keyword evidence="4" id="KW-0858">Xylan degradation</keyword>
<dbReference type="PANTHER" id="PTHR38050:SF2">
    <property type="entry name" value="FERULOYL ESTERASE C-RELATED"/>
    <property type="match status" value="1"/>
</dbReference>
<evidence type="ECO:0000256" key="7">
    <source>
        <dbReference type="ARBA" id="ARBA00023277"/>
    </source>
</evidence>
<comment type="caution">
    <text evidence="11">The sequence shown here is derived from an EMBL/GenBank/DDBJ whole genome shotgun (WGS) entry which is preliminary data.</text>
</comment>
<keyword evidence="3" id="KW-0964">Secreted</keyword>
<dbReference type="SUPFAM" id="SSF53474">
    <property type="entry name" value="alpha/beta-Hydrolases"/>
    <property type="match status" value="1"/>
</dbReference>
<evidence type="ECO:0000256" key="2">
    <source>
        <dbReference type="ARBA" id="ARBA00013091"/>
    </source>
</evidence>
<dbReference type="GO" id="GO:0030600">
    <property type="term" value="F:feruloyl esterase activity"/>
    <property type="evidence" value="ECO:0007669"/>
    <property type="project" value="UniProtKB-EC"/>
</dbReference>
<evidence type="ECO:0000313" key="12">
    <source>
        <dbReference type="Proteomes" id="UP000308005"/>
    </source>
</evidence>
<evidence type="ECO:0000256" key="4">
    <source>
        <dbReference type="ARBA" id="ARBA00022651"/>
    </source>
</evidence>
<comment type="catalytic activity">
    <reaction evidence="9">
        <text>feruloyl-polysaccharide + H2O = ferulate + polysaccharide.</text>
        <dbReference type="EC" id="3.1.1.73"/>
    </reaction>
</comment>
<dbReference type="PANTHER" id="PTHR38050">
    <property type="match status" value="1"/>
</dbReference>
<name>A0A4S9TUN8_AURPU</name>
<dbReference type="Gene3D" id="3.40.50.1820">
    <property type="entry name" value="alpha/beta hydrolase"/>
    <property type="match status" value="1"/>
</dbReference>
<evidence type="ECO:0000256" key="8">
    <source>
        <dbReference type="ARBA" id="ARBA00023326"/>
    </source>
</evidence>
<dbReference type="InterPro" id="IPR043595">
    <property type="entry name" value="FaeB/C/D"/>
</dbReference>
<keyword evidence="6 11" id="KW-0378">Hydrolase</keyword>
<evidence type="ECO:0000256" key="5">
    <source>
        <dbReference type="ARBA" id="ARBA00022729"/>
    </source>
</evidence>
<evidence type="ECO:0000256" key="9">
    <source>
        <dbReference type="ARBA" id="ARBA00034075"/>
    </source>
</evidence>
<dbReference type="GO" id="GO:0045493">
    <property type="term" value="P:xylan catabolic process"/>
    <property type="evidence" value="ECO:0007669"/>
    <property type="project" value="UniProtKB-KW"/>
</dbReference>
<proteinExistence type="predicted"/>
<dbReference type="Proteomes" id="UP000308005">
    <property type="component" value="Unassembled WGS sequence"/>
</dbReference>
<dbReference type="AlphaFoldDB" id="A0A4S9TUN8"/>
<evidence type="ECO:0000256" key="1">
    <source>
        <dbReference type="ARBA" id="ARBA00004613"/>
    </source>
</evidence>
<evidence type="ECO:0000313" key="11">
    <source>
        <dbReference type="EMBL" id="THZ29092.1"/>
    </source>
</evidence>
<dbReference type="EMBL" id="QZBM01000037">
    <property type="protein sequence ID" value="THZ29092.1"/>
    <property type="molecule type" value="Genomic_DNA"/>
</dbReference>
<protein>
    <recommendedName>
        <fullName evidence="2">feruloyl esterase</fullName>
        <ecNumber evidence="2">3.1.1.73</ecNumber>
    </recommendedName>
</protein>
<gene>
    <name evidence="11" type="ORF">D6C91_01641</name>
</gene>
<evidence type="ECO:0000256" key="10">
    <source>
        <dbReference type="SAM" id="MobiDB-lite"/>
    </source>
</evidence>
<accession>A0A4S9TUN8</accession>
<reference evidence="11 12" key="1">
    <citation type="submission" date="2018-10" db="EMBL/GenBank/DDBJ databases">
        <title>Fifty Aureobasidium pullulans genomes reveal a recombining polyextremotolerant generalist.</title>
        <authorList>
            <person name="Gostincar C."/>
            <person name="Turk M."/>
            <person name="Zajc J."/>
            <person name="Gunde-Cimerman N."/>
        </authorList>
    </citation>
    <scope>NUCLEOTIDE SEQUENCE [LARGE SCALE GENOMIC DNA]</scope>
    <source>
        <strain evidence="11 12">EXF-3863</strain>
    </source>
</reference>
<keyword evidence="7" id="KW-0119">Carbohydrate metabolism</keyword>
<feature type="region of interest" description="Disordered" evidence="10">
    <location>
        <begin position="341"/>
        <end position="363"/>
    </location>
</feature>
<evidence type="ECO:0000256" key="6">
    <source>
        <dbReference type="ARBA" id="ARBA00022801"/>
    </source>
</evidence>
<keyword evidence="8" id="KW-0624">Polysaccharide degradation</keyword>